<comment type="caution">
    <text evidence="2">The sequence shown here is derived from an EMBL/GenBank/DDBJ whole genome shotgun (WGS) entry which is preliminary data.</text>
</comment>
<protein>
    <submittedName>
        <fullName evidence="2">Uncharacterized protein</fullName>
    </submittedName>
</protein>
<reference evidence="2 3" key="1">
    <citation type="submission" date="2017-03" db="EMBL/GenBank/DDBJ databases">
        <title>Genome sequence of Sphingomonas dokdonensis DSM 21029.</title>
        <authorList>
            <person name="Poehlein A."/>
            <person name="Wuebbeler J.H."/>
            <person name="Steinbuechel A."/>
            <person name="Daniel R."/>
        </authorList>
    </citation>
    <scope>NUCLEOTIDE SEQUENCE [LARGE SCALE GENOMIC DNA]</scope>
    <source>
        <strain evidence="2 3">DSM 21029</strain>
    </source>
</reference>
<evidence type="ECO:0000313" key="2">
    <source>
        <dbReference type="EMBL" id="OWK31490.1"/>
    </source>
</evidence>
<evidence type="ECO:0000313" key="3">
    <source>
        <dbReference type="Proteomes" id="UP000197290"/>
    </source>
</evidence>
<accession>A0A245ZP28</accession>
<dbReference type="EMBL" id="NBBI01000002">
    <property type="protein sequence ID" value="OWK31490.1"/>
    <property type="molecule type" value="Genomic_DNA"/>
</dbReference>
<organism evidence="2 3">
    <name type="scientific">Sphingomonas dokdonensis</name>
    <dbReference type="NCBI Taxonomy" id="344880"/>
    <lineage>
        <taxon>Bacteria</taxon>
        <taxon>Pseudomonadati</taxon>
        <taxon>Pseudomonadota</taxon>
        <taxon>Alphaproteobacteria</taxon>
        <taxon>Sphingomonadales</taxon>
        <taxon>Sphingomonadaceae</taxon>
        <taxon>Sphingomonas</taxon>
    </lineage>
</organism>
<gene>
    <name evidence="2" type="ORF">SPDO_14990</name>
</gene>
<dbReference type="OrthoDB" id="7583851at2"/>
<sequence>MSDRPKNPAETDPLAETDADGNPLNEDAKLDIALQGSMMTSEPPQLAEPKTAAEEKAEKNAQR</sequence>
<dbReference type="RefSeq" id="WP_088366821.1">
    <property type="nucleotide sequence ID" value="NZ_NBBI01000002.1"/>
</dbReference>
<keyword evidence="3" id="KW-1185">Reference proteome</keyword>
<feature type="region of interest" description="Disordered" evidence="1">
    <location>
        <begin position="1"/>
        <end position="63"/>
    </location>
</feature>
<feature type="compositionally biased region" description="Basic and acidic residues" evidence="1">
    <location>
        <begin position="51"/>
        <end position="63"/>
    </location>
</feature>
<dbReference type="Proteomes" id="UP000197290">
    <property type="component" value="Unassembled WGS sequence"/>
</dbReference>
<dbReference type="AlphaFoldDB" id="A0A245ZP28"/>
<evidence type="ECO:0000256" key="1">
    <source>
        <dbReference type="SAM" id="MobiDB-lite"/>
    </source>
</evidence>
<proteinExistence type="predicted"/>
<name>A0A245ZP28_9SPHN</name>